<name>A0A5J6J0K0_STRVI</name>
<feature type="region of interest" description="Disordered" evidence="1">
    <location>
        <begin position="1"/>
        <end position="23"/>
    </location>
</feature>
<dbReference type="InterPro" id="IPR011235">
    <property type="entry name" value="MepB-like"/>
</dbReference>
<protein>
    <submittedName>
        <fullName evidence="2">MepB domain containing protein</fullName>
    </submittedName>
</protein>
<evidence type="ECO:0000313" key="3">
    <source>
        <dbReference type="Proteomes" id="UP000325563"/>
    </source>
</evidence>
<dbReference type="GeneID" id="95609340"/>
<evidence type="ECO:0000313" key="2">
    <source>
        <dbReference type="EMBL" id="QEV44005.1"/>
    </source>
</evidence>
<dbReference type="Pfam" id="PF08877">
    <property type="entry name" value="MepB-like"/>
    <property type="match status" value="1"/>
</dbReference>
<evidence type="ECO:0000256" key="1">
    <source>
        <dbReference type="SAM" id="MobiDB-lite"/>
    </source>
</evidence>
<sequence>MQNHRERSADTRPGPVGPEPWPDAVRLPGDLLAAKSRVYDPCGFVCSQPVPEAEGGAYAAHAFTVDGRAVRFRSGKTTPTKAGQFVTVWIRSEQGPIRPFDTADGVDLVVISCHDDHGFGQFVLPVDALRRHGVVSVEGAGGKRGFRVYPPWVATANRQADRAQAWQVEHFLHLPRDGAVDLARAEELYHP</sequence>
<dbReference type="Gene3D" id="3.40.1350.140">
    <property type="entry name" value="MepB-like"/>
    <property type="match status" value="1"/>
</dbReference>
<accession>A0A5J6J0K0</accession>
<dbReference type="InterPro" id="IPR038231">
    <property type="entry name" value="MepB-like_sf"/>
</dbReference>
<dbReference type="Proteomes" id="UP000325563">
    <property type="component" value="Chromosome"/>
</dbReference>
<dbReference type="EMBL" id="CP023692">
    <property type="protein sequence ID" value="QEV44005.1"/>
    <property type="molecule type" value="Genomic_DNA"/>
</dbReference>
<keyword evidence="3" id="KW-1185">Reference proteome</keyword>
<dbReference type="RefSeq" id="WP_150492413.1">
    <property type="nucleotide sequence ID" value="NZ_BNBW01000027.1"/>
</dbReference>
<reference evidence="2 3" key="1">
    <citation type="submission" date="2017-09" db="EMBL/GenBank/DDBJ databases">
        <authorList>
            <person name="Lee N."/>
            <person name="Cho B.-K."/>
        </authorList>
    </citation>
    <scope>NUCLEOTIDE SEQUENCE [LARGE SCALE GENOMIC DNA]</scope>
    <source>
        <strain evidence="2 3">ATCC 27476</strain>
    </source>
</reference>
<proteinExistence type="predicted"/>
<organism evidence="2 3">
    <name type="scientific">Streptomyces vinaceus</name>
    <dbReference type="NCBI Taxonomy" id="1960"/>
    <lineage>
        <taxon>Bacteria</taxon>
        <taxon>Bacillati</taxon>
        <taxon>Actinomycetota</taxon>
        <taxon>Actinomycetes</taxon>
        <taxon>Kitasatosporales</taxon>
        <taxon>Streptomycetaceae</taxon>
        <taxon>Streptomyces</taxon>
    </lineage>
</organism>
<dbReference type="AlphaFoldDB" id="A0A5J6J0K0"/>
<dbReference type="KEGG" id="svn:CP980_01990"/>
<feature type="compositionally biased region" description="Basic and acidic residues" evidence="1">
    <location>
        <begin position="1"/>
        <end position="10"/>
    </location>
</feature>
<gene>
    <name evidence="2" type="ORF">CP980_01990</name>
</gene>